<keyword evidence="1" id="KW-0732">Signal</keyword>
<comment type="caution">
    <text evidence="3">The sequence shown here is derived from an EMBL/GenBank/DDBJ whole genome shotgun (WGS) entry which is preliminary data.</text>
</comment>
<dbReference type="RefSeq" id="WP_163944799.1">
    <property type="nucleotide sequence ID" value="NZ_JAAIKC010000002.1"/>
</dbReference>
<dbReference type="InterPro" id="IPR022627">
    <property type="entry name" value="DUF3502"/>
</dbReference>
<evidence type="ECO:0000313" key="3">
    <source>
        <dbReference type="EMBL" id="NEW06276.1"/>
    </source>
</evidence>
<reference evidence="3" key="1">
    <citation type="submission" date="2020-02" db="EMBL/GenBank/DDBJ databases">
        <authorList>
            <person name="Shen X.-R."/>
            <person name="Zhang Y.-X."/>
        </authorList>
    </citation>
    <scope>NUCLEOTIDE SEQUENCE</scope>
    <source>
        <strain evidence="3">SYP-B3998</strain>
    </source>
</reference>
<sequence length="512" mass="57688">MPKMKKTLQMVTVSSLLLVLPLSACGSKDTATTGASVAPATTAGAKADPAKGTVDPSKLKPYEIVWYHDGGEVPDSDKVFEKVSEYTKQKINATVKFKMVNWGDYDSKMQTIIASGEKFDIAFTASWAANYRENALKGAFIPVDDLLQKYGQDLLKVLDKRFLEGTKVNGKNYAIPVQKEIAQQYVWRFNKNLVDKYKLDVTKVKSLEDMEPLLKSVKEGEKIAPLQASYDSNVFYIPYDYLLEQTIPIGVKLDTKDFKFVNVYETPEFQKAAETMHKYYQEGYILKDAATRKGGEDIKKSGKWLIDRQATVPGADNIWTKQYAMPIVSTPIEQPVVLNGSVSGAMHAISATSQDPERVMMFENLLNTDPYLQNLVSYGLEGTHYKKLDEHTIQDLPARSERYNMPLFGLGNRFITFLDKDDAKDKWDQYKKFNESSYKAPTLGFAFDPEPVKNELAAVRSAANEFNFALWTGSVDPKEFLPKAIDKYKAVGIDKIVNEAQKQFDAWKATQK</sequence>
<dbReference type="AlphaFoldDB" id="A0A6G3ZVM7"/>
<dbReference type="Gene3D" id="3.40.190.10">
    <property type="entry name" value="Periplasmic binding protein-like II"/>
    <property type="match status" value="1"/>
</dbReference>
<name>A0A6G3ZVM7_9BACL</name>
<feature type="chain" id="PRO_5039539125" evidence="1">
    <location>
        <begin position="25"/>
        <end position="512"/>
    </location>
</feature>
<dbReference type="PANTHER" id="PTHR43649">
    <property type="entry name" value="ARABINOSE-BINDING PROTEIN-RELATED"/>
    <property type="match status" value="1"/>
</dbReference>
<feature type="domain" description="DUF3502" evidence="2">
    <location>
        <begin position="441"/>
        <end position="509"/>
    </location>
</feature>
<dbReference type="Pfam" id="PF12010">
    <property type="entry name" value="DUF3502"/>
    <property type="match status" value="1"/>
</dbReference>
<proteinExistence type="predicted"/>
<dbReference type="PANTHER" id="PTHR43649:SF17">
    <property type="entry name" value="ABC TRANSPORTER SOLUTE BINDING PROTEIN-SUGAR TRANSPORT"/>
    <property type="match status" value="1"/>
</dbReference>
<dbReference type="EMBL" id="JAAIKC010000002">
    <property type="protein sequence ID" value="NEW06276.1"/>
    <property type="molecule type" value="Genomic_DNA"/>
</dbReference>
<evidence type="ECO:0000256" key="1">
    <source>
        <dbReference type="SAM" id="SignalP"/>
    </source>
</evidence>
<protein>
    <submittedName>
        <fullName evidence="3">ABC transporter substrate-binding protein</fullName>
    </submittedName>
</protein>
<evidence type="ECO:0000259" key="2">
    <source>
        <dbReference type="Pfam" id="PF12010"/>
    </source>
</evidence>
<organism evidence="3">
    <name type="scientific">Paenibacillus sp. SYP-B3998</name>
    <dbReference type="NCBI Taxonomy" id="2678564"/>
    <lineage>
        <taxon>Bacteria</taxon>
        <taxon>Bacillati</taxon>
        <taxon>Bacillota</taxon>
        <taxon>Bacilli</taxon>
        <taxon>Bacillales</taxon>
        <taxon>Paenibacillaceae</taxon>
        <taxon>Paenibacillus</taxon>
    </lineage>
</organism>
<dbReference type="SUPFAM" id="SSF53850">
    <property type="entry name" value="Periplasmic binding protein-like II"/>
    <property type="match status" value="1"/>
</dbReference>
<gene>
    <name evidence="3" type="ORF">GK047_09655</name>
</gene>
<dbReference type="InterPro" id="IPR050490">
    <property type="entry name" value="Bact_solute-bd_prot1"/>
</dbReference>
<feature type="signal peptide" evidence="1">
    <location>
        <begin position="1"/>
        <end position="24"/>
    </location>
</feature>
<accession>A0A6G3ZVM7</accession>